<organism evidence="2 3">
    <name type="scientific">Methylosinus sporium</name>
    <dbReference type="NCBI Taxonomy" id="428"/>
    <lineage>
        <taxon>Bacteria</taxon>
        <taxon>Pseudomonadati</taxon>
        <taxon>Pseudomonadota</taxon>
        <taxon>Alphaproteobacteria</taxon>
        <taxon>Hyphomicrobiales</taxon>
        <taxon>Methylocystaceae</taxon>
        <taxon>Methylosinus</taxon>
    </lineage>
</organism>
<dbReference type="InterPro" id="IPR022061">
    <property type="entry name" value="DUF3617"/>
</dbReference>
<dbReference type="RefSeq" id="WP_142862138.1">
    <property type="nucleotide sequence ID" value="NZ_VJMF01000022.1"/>
</dbReference>
<evidence type="ECO:0000313" key="2">
    <source>
        <dbReference type="EMBL" id="TRL36324.1"/>
    </source>
</evidence>
<reference evidence="2 3" key="1">
    <citation type="submission" date="2019-07" db="EMBL/GenBank/DDBJ databases">
        <title>Ln-dependent methylotrophs.</title>
        <authorList>
            <person name="Tani A."/>
        </authorList>
    </citation>
    <scope>NUCLEOTIDE SEQUENCE [LARGE SCALE GENOMIC DNA]</scope>
    <source>
        <strain evidence="2 3">SM89A</strain>
    </source>
</reference>
<feature type="chain" id="PRO_5021907705" evidence="1">
    <location>
        <begin position="22"/>
        <end position="152"/>
    </location>
</feature>
<protein>
    <submittedName>
        <fullName evidence="2">DUF3617 family protein</fullName>
    </submittedName>
</protein>
<sequence>MKTISASTVFALAIPMGGLSAAESSPLQSGRYEVAVALELPHLVDAAARKTATICIDPDNTASYGLEALSDSNPLAKCSPRNSHLVDKTLTFDVVCAGPDAARALATYQFTSDRQVFGGQIAMTMGGKNMTMTETQLGRRIGDCAASDVPRR</sequence>
<dbReference type="AlphaFoldDB" id="A0A549T3A9"/>
<name>A0A549T3A9_METSR</name>
<proteinExistence type="predicted"/>
<dbReference type="Proteomes" id="UP000316781">
    <property type="component" value="Unassembled WGS sequence"/>
</dbReference>
<dbReference type="Pfam" id="PF12276">
    <property type="entry name" value="DUF3617"/>
    <property type="match status" value="1"/>
</dbReference>
<evidence type="ECO:0000313" key="3">
    <source>
        <dbReference type="Proteomes" id="UP000316781"/>
    </source>
</evidence>
<evidence type="ECO:0000256" key="1">
    <source>
        <dbReference type="SAM" id="SignalP"/>
    </source>
</evidence>
<comment type="caution">
    <text evidence="2">The sequence shown here is derived from an EMBL/GenBank/DDBJ whole genome shotgun (WGS) entry which is preliminary data.</text>
</comment>
<dbReference type="EMBL" id="VJMF01000022">
    <property type="protein sequence ID" value="TRL36324.1"/>
    <property type="molecule type" value="Genomic_DNA"/>
</dbReference>
<gene>
    <name evidence="2" type="ORF">FM996_05210</name>
</gene>
<feature type="signal peptide" evidence="1">
    <location>
        <begin position="1"/>
        <end position="21"/>
    </location>
</feature>
<keyword evidence="1" id="KW-0732">Signal</keyword>
<accession>A0A549T3A9</accession>